<dbReference type="RefSeq" id="WP_153417899.1">
    <property type="nucleotide sequence ID" value="NZ_WFLM01000001.1"/>
</dbReference>
<gene>
    <name evidence="1" type="ORF">GCL60_00270</name>
</gene>
<dbReference type="Proteomes" id="UP000437748">
    <property type="component" value="Unassembled WGS sequence"/>
</dbReference>
<proteinExistence type="predicted"/>
<dbReference type="EMBL" id="WFLM01000001">
    <property type="protein sequence ID" value="KAB8040385.1"/>
    <property type="molecule type" value="Genomic_DNA"/>
</dbReference>
<comment type="caution">
    <text evidence="1">The sequence shown here is derived from an EMBL/GenBank/DDBJ whole genome shotgun (WGS) entry which is preliminary data.</text>
</comment>
<sequence length="86" mass="10548">MIQRFLTIADIPELRPDPIQADKTIPELEVFIPVDVYWIIQDIIKNMRYARTVDLSIDKYWRDFNRLIYPCLIFEKDRMWFRRNVG</sequence>
<protein>
    <submittedName>
        <fullName evidence="1">Uncharacterized protein</fullName>
    </submittedName>
</protein>
<evidence type="ECO:0000313" key="2">
    <source>
        <dbReference type="Proteomes" id="UP000437748"/>
    </source>
</evidence>
<organism evidence="1 2">
    <name type="scientific">Silvanigrella paludirubra</name>
    <dbReference type="NCBI Taxonomy" id="2499159"/>
    <lineage>
        <taxon>Bacteria</taxon>
        <taxon>Pseudomonadati</taxon>
        <taxon>Bdellovibrionota</taxon>
        <taxon>Oligoflexia</taxon>
        <taxon>Silvanigrellales</taxon>
        <taxon>Silvanigrellaceae</taxon>
        <taxon>Silvanigrella</taxon>
    </lineage>
</organism>
<name>A0A6N6VUV1_9BACT</name>
<accession>A0A6N6VUV1</accession>
<evidence type="ECO:0000313" key="1">
    <source>
        <dbReference type="EMBL" id="KAB8040385.1"/>
    </source>
</evidence>
<keyword evidence="2" id="KW-1185">Reference proteome</keyword>
<dbReference type="OrthoDB" id="5295832at2"/>
<reference evidence="1 2" key="1">
    <citation type="submission" date="2019-10" db="EMBL/GenBank/DDBJ databases">
        <title>New species of Slilvanegrellaceae.</title>
        <authorList>
            <person name="Pitt A."/>
            <person name="Hahn M.W."/>
        </authorList>
    </citation>
    <scope>NUCLEOTIDE SEQUENCE [LARGE SCALE GENOMIC DNA]</scope>
    <source>
        <strain evidence="1 2">SP-Ram-0.45-NSY-1</strain>
    </source>
</reference>
<dbReference type="AlphaFoldDB" id="A0A6N6VUV1"/>